<sequence length="77" mass="8313">MRGICEGLRNFEPWSNDRTTPELALPSPNFQTSPTVEHLSLDIFKVHQPPLHDGSSAVLGSNHDTPTMTTSGTVAVA</sequence>
<comment type="caution">
    <text evidence="2">The sequence shown here is derived from an EMBL/GenBank/DDBJ whole genome shotgun (WGS) entry which is preliminary data.</text>
</comment>
<accession>A0A8X6RXC4</accession>
<evidence type="ECO:0000256" key="1">
    <source>
        <dbReference type="SAM" id="MobiDB-lite"/>
    </source>
</evidence>
<reference evidence="2" key="1">
    <citation type="submission" date="2020-08" db="EMBL/GenBank/DDBJ databases">
        <title>Multicomponent nature underlies the extraordinary mechanical properties of spider dragline silk.</title>
        <authorList>
            <person name="Kono N."/>
            <person name="Nakamura H."/>
            <person name="Mori M."/>
            <person name="Yoshida Y."/>
            <person name="Ohtoshi R."/>
            <person name="Malay A.D."/>
            <person name="Moran D.A.P."/>
            <person name="Tomita M."/>
            <person name="Numata K."/>
            <person name="Arakawa K."/>
        </authorList>
    </citation>
    <scope>NUCLEOTIDE SEQUENCE</scope>
</reference>
<dbReference type="EMBL" id="BMAU01021221">
    <property type="protein sequence ID" value="GFY00520.1"/>
    <property type="molecule type" value="Genomic_DNA"/>
</dbReference>
<evidence type="ECO:0000313" key="3">
    <source>
        <dbReference type="Proteomes" id="UP000887159"/>
    </source>
</evidence>
<organism evidence="2 3">
    <name type="scientific">Trichonephila clavipes</name>
    <name type="common">Golden silk orbweaver</name>
    <name type="synonym">Nephila clavipes</name>
    <dbReference type="NCBI Taxonomy" id="2585209"/>
    <lineage>
        <taxon>Eukaryota</taxon>
        <taxon>Metazoa</taxon>
        <taxon>Ecdysozoa</taxon>
        <taxon>Arthropoda</taxon>
        <taxon>Chelicerata</taxon>
        <taxon>Arachnida</taxon>
        <taxon>Araneae</taxon>
        <taxon>Araneomorphae</taxon>
        <taxon>Entelegynae</taxon>
        <taxon>Araneoidea</taxon>
        <taxon>Nephilidae</taxon>
        <taxon>Trichonephila</taxon>
    </lineage>
</organism>
<feature type="region of interest" description="Disordered" evidence="1">
    <location>
        <begin position="1"/>
        <end position="20"/>
    </location>
</feature>
<evidence type="ECO:0000313" key="2">
    <source>
        <dbReference type="EMBL" id="GFY00520.1"/>
    </source>
</evidence>
<keyword evidence="3" id="KW-1185">Reference proteome</keyword>
<proteinExistence type="predicted"/>
<dbReference type="Proteomes" id="UP000887159">
    <property type="component" value="Unassembled WGS sequence"/>
</dbReference>
<feature type="region of interest" description="Disordered" evidence="1">
    <location>
        <begin position="54"/>
        <end position="77"/>
    </location>
</feature>
<name>A0A8X6RXC4_TRICX</name>
<protein>
    <submittedName>
        <fullName evidence="2">Uncharacterized protein</fullName>
    </submittedName>
</protein>
<gene>
    <name evidence="2" type="ORF">TNCV_2139171</name>
</gene>
<dbReference type="AlphaFoldDB" id="A0A8X6RXC4"/>
<feature type="compositionally biased region" description="Polar residues" evidence="1">
    <location>
        <begin position="58"/>
        <end position="77"/>
    </location>
</feature>